<dbReference type="PANTHER" id="PTHR12110">
    <property type="entry name" value="HYDROXYPYRUVATE ISOMERASE"/>
    <property type="match status" value="1"/>
</dbReference>
<dbReference type="InterPro" id="IPR050312">
    <property type="entry name" value="IolE/XylAMocC-like"/>
</dbReference>
<feature type="domain" description="Xylose isomerase-like TIM barrel" evidence="1">
    <location>
        <begin position="26"/>
        <end position="310"/>
    </location>
</feature>
<keyword evidence="3" id="KW-1185">Reference proteome</keyword>
<gene>
    <name evidence="2" type="ORF">FC07_GL001489</name>
</gene>
<reference evidence="2 3" key="1">
    <citation type="journal article" date="2015" name="Genome Announc.">
        <title>Expanding the biotechnology potential of lactobacilli through comparative genomics of 213 strains and associated genera.</title>
        <authorList>
            <person name="Sun Z."/>
            <person name="Harris H.M."/>
            <person name="McCann A."/>
            <person name="Guo C."/>
            <person name="Argimon S."/>
            <person name="Zhang W."/>
            <person name="Yang X."/>
            <person name="Jeffery I.B."/>
            <person name="Cooney J.C."/>
            <person name="Kagawa T.F."/>
            <person name="Liu W."/>
            <person name="Song Y."/>
            <person name="Salvetti E."/>
            <person name="Wrobel A."/>
            <person name="Rasinkangas P."/>
            <person name="Parkhill J."/>
            <person name="Rea M.C."/>
            <person name="O'Sullivan O."/>
            <person name="Ritari J."/>
            <person name="Douillard F.P."/>
            <person name="Paul Ross R."/>
            <person name="Yang R."/>
            <person name="Briner A.E."/>
            <person name="Felis G.E."/>
            <person name="de Vos W.M."/>
            <person name="Barrangou R."/>
            <person name="Klaenhammer T.R."/>
            <person name="Caufield P.W."/>
            <person name="Cui Y."/>
            <person name="Zhang H."/>
            <person name="O'Toole P.W."/>
        </authorList>
    </citation>
    <scope>NUCLEOTIDE SEQUENCE [LARGE SCALE GENOMIC DNA]</scope>
    <source>
        <strain evidence="2 3">DSM 20003</strain>
    </source>
</reference>
<dbReference type="RefSeq" id="WP_235807522.1">
    <property type="nucleotide sequence ID" value="NZ_AZDA01000124.1"/>
</dbReference>
<accession>A0A0R1GG38</accession>
<dbReference type="SUPFAM" id="SSF51658">
    <property type="entry name" value="Xylose isomerase-like"/>
    <property type="match status" value="1"/>
</dbReference>
<proteinExistence type="predicted"/>
<dbReference type="EMBL" id="AZDA01000124">
    <property type="protein sequence ID" value="KRK33071.1"/>
    <property type="molecule type" value="Genomic_DNA"/>
</dbReference>
<evidence type="ECO:0000313" key="3">
    <source>
        <dbReference type="Proteomes" id="UP000051461"/>
    </source>
</evidence>
<name>A0A0R1GG38_9LACO</name>
<evidence type="ECO:0000313" key="2">
    <source>
        <dbReference type="EMBL" id="KRK33071.1"/>
    </source>
</evidence>
<dbReference type="PATRIC" id="fig|1423726.3.peg.1541"/>
<dbReference type="InterPro" id="IPR013022">
    <property type="entry name" value="Xyl_isomerase-like_TIM-brl"/>
</dbReference>
<dbReference type="Proteomes" id="UP000051461">
    <property type="component" value="Unassembled WGS sequence"/>
</dbReference>
<dbReference type="PANTHER" id="PTHR12110:SF21">
    <property type="entry name" value="XYLOSE ISOMERASE-LIKE TIM BARREL DOMAIN-CONTAINING PROTEIN"/>
    <property type="match status" value="1"/>
</dbReference>
<protein>
    <recommendedName>
        <fullName evidence="1">Xylose isomerase-like TIM barrel domain-containing protein</fullName>
    </recommendedName>
</protein>
<sequence length="316" mass="35065">MMELSLVTDVLKDLSYTEMLDTVQSKYGLNAVEISAGGWQPTPHIDRDALLQDDGKVKAFKKELAARDMKLVALNCSGNPLAPGALGALHTKTIRQTILLAEKLGVKKIVTMSGLPAASPQDTLPNWISSTISWPDYMPEALRYQWEDVAIPWWEETVKLAKDHGVEKIALEAFPSQLVYNPRTLLKLRQAVGDTVGINLDPSHFFVMGIDPIATIRALKGAIYHVHGKDARIERGLADVNGLMETKPVTDSYNRTWNYVGVGCGHDLQYWREFFSVLGMAGYNNDYVSLEMEDLTMSVDAGLRTSIDTLQNSIIK</sequence>
<dbReference type="STRING" id="1423726.FC07_GL001489"/>
<organism evidence="2 3">
    <name type="scientific">Loigolactobacillus bifermentans DSM 20003</name>
    <dbReference type="NCBI Taxonomy" id="1423726"/>
    <lineage>
        <taxon>Bacteria</taxon>
        <taxon>Bacillati</taxon>
        <taxon>Bacillota</taxon>
        <taxon>Bacilli</taxon>
        <taxon>Lactobacillales</taxon>
        <taxon>Lactobacillaceae</taxon>
        <taxon>Loigolactobacillus</taxon>
    </lineage>
</organism>
<dbReference type="Gene3D" id="3.20.20.150">
    <property type="entry name" value="Divalent-metal-dependent TIM barrel enzymes"/>
    <property type="match status" value="1"/>
</dbReference>
<evidence type="ECO:0000259" key="1">
    <source>
        <dbReference type="Pfam" id="PF01261"/>
    </source>
</evidence>
<dbReference type="AlphaFoldDB" id="A0A0R1GG38"/>
<dbReference type="Pfam" id="PF01261">
    <property type="entry name" value="AP_endonuc_2"/>
    <property type="match status" value="1"/>
</dbReference>
<comment type="caution">
    <text evidence="2">The sequence shown here is derived from an EMBL/GenBank/DDBJ whole genome shotgun (WGS) entry which is preliminary data.</text>
</comment>
<dbReference type="InterPro" id="IPR036237">
    <property type="entry name" value="Xyl_isomerase-like_sf"/>
</dbReference>